<keyword evidence="6" id="KW-1185">Reference proteome</keyword>
<evidence type="ECO:0000256" key="2">
    <source>
        <dbReference type="ARBA" id="ARBA00023125"/>
    </source>
</evidence>
<dbReference type="Gene3D" id="1.10.10.10">
    <property type="entry name" value="Winged helix-like DNA-binding domain superfamily/Winged helix DNA-binding domain"/>
    <property type="match status" value="1"/>
</dbReference>
<keyword evidence="3" id="KW-0804">Transcription</keyword>
<feature type="domain" description="HTH hxlR-type" evidence="4">
    <location>
        <begin position="13"/>
        <end position="108"/>
    </location>
</feature>
<dbReference type="CDD" id="cd00090">
    <property type="entry name" value="HTH_ARSR"/>
    <property type="match status" value="1"/>
</dbReference>
<dbReference type="Pfam" id="PF01638">
    <property type="entry name" value="HxlR"/>
    <property type="match status" value="1"/>
</dbReference>
<dbReference type="PANTHER" id="PTHR33204">
    <property type="entry name" value="TRANSCRIPTIONAL REGULATOR, MARR FAMILY"/>
    <property type="match status" value="1"/>
</dbReference>
<organism evidence="5 6">
    <name type="scientific">Haloechinothrix alba</name>
    <dbReference type="NCBI Taxonomy" id="664784"/>
    <lineage>
        <taxon>Bacteria</taxon>
        <taxon>Bacillati</taxon>
        <taxon>Actinomycetota</taxon>
        <taxon>Actinomycetes</taxon>
        <taxon>Pseudonocardiales</taxon>
        <taxon>Pseudonocardiaceae</taxon>
        <taxon>Haloechinothrix</taxon>
    </lineage>
</organism>
<gene>
    <name evidence="5" type="ORF">SAMN06265360_1381</name>
</gene>
<evidence type="ECO:0000256" key="1">
    <source>
        <dbReference type="ARBA" id="ARBA00023015"/>
    </source>
</evidence>
<dbReference type="PROSITE" id="PS51118">
    <property type="entry name" value="HTH_HXLR"/>
    <property type="match status" value="1"/>
</dbReference>
<dbReference type="InterPro" id="IPR002577">
    <property type="entry name" value="HTH_HxlR"/>
</dbReference>
<name>A0A239ADT1_9PSEU</name>
<dbReference type="InterPro" id="IPR011991">
    <property type="entry name" value="ArsR-like_HTH"/>
</dbReference>
<keyword evidence="1" id="KW-0805">Transcription regulation</keyword>
<dbReference type="AlphaFoldDB" id="A0A239ADT1"/>
<dbReference type="Proteomes" id="UP000198348">
    <property type="component" value="Unassembled WGS sequence"/>
</dbReference>
<evidence type="ECO:0000259" key="4">
    <source>
        <dbReference type="PROSITE" id="PS51118"/>
    </source>
</evidence>
<evidence type="ECO:0000313" key="5">
    <source>
        <dbReference type="EMBL" id="SNR93807.1"/>
    </source>
</evidence>
<proteinExistence type="predicted"/>
<evidence type="ECO:0000256" key="3">
    <source>
        <dbReference type="ARBA" id="ARBA00023163"/>
    </source>
</evidence>
<accession>A0A239ADT1</accession>
<dbReference type="PANTHER" id="PTHR33204:SF18">
    <property type="entry name" value="TRANSCRIPTIONAL REGULATORY PROTEIN"/>
    <property type="match status" value="1"/>
</dbReference>
<dbReference type="GO" id="GO:0003677">
    <property type="term" value="F:DNA binding"/>
    <property type="evidence" value="ECO:0007669"/>
    <property type="project" value="UniProtKB-KW"/>
</dbReference>
<dbReference type="OrthoDB" id="9792527at2"/>
<protein>
    <submittedName>
        <fullName evidence="5">Transcriptional regulator, HxlR family</fullName>
    </submittedName>
</protein>
<evidence type="ECO:0000313" key="6">
    <source>
        <dbReference type="Proteomes" id="UP000198348"/>
    </source>
</evidence>
<sequence>MIRVSTKRYGQFCGLARALDLVGDRWSLLIVRELLVGPARYSDLRAGLPGIATNLLARRLRELEGHGILERQLSHDAVVYALTDFGHGLREPVEALVRWSTPLMAAGRGDDTFHTSWLLVALRALLGRPAAGGPACVEIEVDGDVITIHAATDELSVTLGPSGAAQARLASDAATVLGLAAGPVRVADAIRTARHFEGAPEALETIFGRA</sequence>
<dbReference type="InterPro" id="IPR036390">
    <property type="entry name" value="WH_DNA-bd_sf"/>
</dbReference>
<dbReference type="EMBL" id="FZNW01000038">
    <property type="protein sequence ID" value="SNR93807.1"/>
    <property type="molecule type" value="Genomic_DNA"/>
</dbReference>
<dbReference type="InterPro" id="IPR036388">
    <property type="entry name" value="WH-like_DNA-bd_sf"/>
</dbReference>
<reference evidence="5 6" key="1">
    <citation type="submission" date="2017-06" db="EMBL/GenBank/DDBJ databases">
        <authorList>
            <person name="Kim H.J."/>
            <person name="Triplett B.A."/>
        </authorList>
    </citation>
    <scope>NUCLEOTIDE SEQUENCE [LARGE SCALE GENOMIC DNA]</scope>
    <source>
        <strain evidence="5 6">DSM 45207</strain>
    </source>
</reference>
<dbReference type="SUPFAM" id="SSF46785">
    <property type="entry name" value="Winged helix' DNA-binding domain"/>
    <property type="match status" value="1"/>
</dbReference>
<keyword evidence="2" id="KW-0238">DNA-binding</keyword>